<keyword evidence="2 4" id="KW-0547">Nucleotide-binding</keyword>
<organism evidence="6 7">
    <name type="scientific">Microdochium trichocladiopsis</name>
    <dbReference type="NCBI Taxonomy" id="1682393"/>
    <lineage>
        <taxon>Eukaryota</taxon>
        <taxon>Fungi</taxon>
        <taxon>Dikarya</taxon>
        <taxon>Ascomycota</taxon>
        <taxon>Pezizomycotina</taxon>
        <taxon>Sordariomycetes</taxon>
        <taxon>Xylariomycetidae</taxon>
        <taxon>Xylariales</taxon>
        <taxon>Microdochiaceae</taxon>
        <taxon>Microdochium</taxon>
    </lineage>
</organism>
<reference evidence="6" key="1">
    <citation type="journal article" date="2021" name="Nat. Commun.">
        <title>Genetic determinants of endophytism in the Arabidopsis root mycobiome.</title>
        <authorList>
            <person name="Mesny F."/>
            <person name="Miyauchi S."/>
            <person name="Thiergart T."/>
            <person name="Pickel B."/>
            <person name="Atanasova L."/>
            <person name="Karlsson M."/>
            <person name="Huettel B."/>
            <person name="Barry K.W."/>
            <person name="Haridas S."/>
            <person name="Chen C."/>
            <person name="Bauer D."/>
            <person name="Andreopoulos W."/>
            <person name="Pangilinan J."/>
            <person name="LaButti K."/>
            <person name="Riley R."/>
            <person name="Lipzen A."/>
            <person name="Clum A."/>
            <person name="Drula E."/>
            <person name="Henrissat B."/>
            <person name="Kohler A."/>
            <person name="Grigoriev I.V."/>
            <person name="Martin F.M."/>
            <person name="Hacquard S."/>
        </authorList>
    </citation>
    <scope>NUCLEOTIDE SEQUENCE</scope>
    <source>
        <strain evidence="6">MPI-CAGE-CH-0230</strain>
    </source>
</reference>
<dbReference type="SMART" id="SM00382">
    <property type="entry name" value="AAA"/>
    <property type="match status" value="1"/>
</dbReference>
<keyword evidence="7" id="KW-1185">Reference proteome</keyword>
<dbReference type="GeneID" id="70190160"/>
<dbReference type="InterPro" id="IPR003593">
    <property type="entry name" value="AAA+_ATPase"/>
</dbReference>
<evidence type="ECO:0000256" key="1">
    <source>
        <dbReference type="ARBA" id="ARBA00007448"/>
    </source>
</evidence>
<proteinExistence type="inferred from homology"/>
<evidence type="ECO:0000256" key="4">
    <source>
        <dbReference type="RuleBase" id="RU003651"/>
    </source>
</evidence>
<dbReference type="SUPFAM" id="SSF52540">
    <property type="entry name" value="P-loop containing nucleoside triphosphate hydrolases"/>
    <property type="match status" value="1"/>
</dbReference>
<dbReference type="InterPro" id="IPR057495">
    <property type="entry name" value="AAA_lid_BCS1"/>
</dbReference>
<evidence type="ECO:0000259" key="5">
    <source>
        <dbReference type="SMART" id="SM00382"/>
    </source>
</evidence>
<protein>
    <submittedName>
        <fullName evidence="6">Mitochondrial chaperone BCS1</fullName>
    </submittedName>
</protein>
<comment type="similarity">
    <text evidence="1">Belongs to the AAA ATPase family. BCS1 subfamily.</text>
</comment>
<dbReference type="InterPro" id="IPR027417">
    <property type="entry name" value="P-loop_NTPase"/>
</dbReference>
<sequence>MKTVILESALKELTLKDMNNYLHPKTPGWYAERGIPLRRGYLFSGPPGTGKTSFCLALAGVFGLTIHILSLNDASLTEEDLNMLFSKLPPRCIVLLEDIDTAGLSRSGDKSDSPSVEGGLYKSRKQGISLSGLLNAIDGVASQEGRVLIMTTNAPEKLDQALVRPGRVDLHIKFDKATGAQAQEQFVIMFQRDEKGPMSLAPPGAQGNKHRHDFPDNTLNEDQLRIAAKEFGSKIPERQLSPAQIQGFLIQHRDDPMCAVREVADWVEETRNGSLQLL</sequence>
<dbReference type="EMBL" id="JAGTJQ010000012">
    <property type="protein sequence ID" value="KAH7016479.1"/>
    <property type="molecule type" value="Genomic_DNA"/>
</dbReference>
<dbReference type="Pfam" id="PF25426">
    <property type="entry name" value="AAA_lid_BCS1"/>
    <property type="match status" value="1"/>
</dbReference>
<name>A0A9P9BJX6_9PEZI</name>
<evidence type="ECO:0000256" key="2">
    <source>
        <dbReference type="ARBA" id="ARBA00022741"/>
    </source>
</evidence>
<dbReference type="AlphaFoldDB" id="A0A9P9BJX6"/>
<comment type="caution">
    <text evidence="6">The sequence shown here is derived from an EMBL/GenBank/DDBJ whole genome shotgun (WGS) entry which is preliminary data.</text>
</comment>
<evidence type="ECO:0000256" key="3">
    <source>
        <dbReference type="ARBA" id="ARBA00022840"/>
    </source>
</evidence>
<dbReference type="Proteomes" id="UP000756346">
    <property type="component" value="Unassembled WGS sequence"/>
</dbReference>
<gene>
    <name evidence="6" type="ORF">B0I36DRAFT_377928</name>
</gene>
<dbReference type="OrthoDB" id="4776163at2759"/>
<evidence type="ECO:0000313" key="7">
    <source>
        <dbReference type="Proteomes" id="UP000756346"/>
    </source>
</evidence>
<dbReference type="GO" id="GO:0005524">
    <property type="term" value="F:ATP binding"/>
    <property type="evidence" value="ECO:0007669"/>
    <property type="project" value="UniProtKB-KW"/>
</dbReference>
<dbReference type="Pfam" id="PF00004">
    <property type="entry name" value="AAA"/>
    <property type="match status" value="1"/>
</dbReference>
<dbReference type="GO" id="GO:0016887">
    <property type="term" value="F:ATP hydrolysis activity"/>
    <property type="evidence" value="ECO:0007669"/>
    <property type="project" value="InterPro"/>
</dbReference>
<dbReference type="Gene3D" id="3.40.50.300">
    <property type="entry name" value="P-loop containing nucleotide triphosphate hydrolases"/>
    <property type="match status" value="1"/>
</dbReference>
<keyword evidence="3 4" id="KW-0067">ATP-binding</keyword>
<evidence type="ECO:0000313" key="6">
    <source>
        <dbReference type="EMBL" id="KAH7016479.1"/>
    </source>
</evidence>
<dbReference type="RefSeq" id="XP_046006103.1">
    <property type="nucleotide sequence ID" value="XM_046160614.1"/>
</dbReference>
<dbReference type="InterPro" id="IPR003959">
    <property type="entry name" value="ATPase_AAA_core"/>
</dbReference>
<dbReference type="InterPro" id="IPR003960">
    <property type="entry name" value="ATPase_AAA_CS"/>
</dbReference>
<dbReference type="PANTHER" id="PTHR23070">
    <property type="entry name" value="BCS1 AAA-TYPE ATPASE"/>
    <property type="match status" value="1"/>
</dbReference>
<accession>A0A9P9BJX6</accession>
<dbReference type="PROSITE" id="PS00674">
    <property type="entry name" value="AAA"/>
    <property type="match status" value="1"/>
</dbReference>
<feature type="domain" description="AAA+ ATPase" evidence="5">
    <location>
        <begin position="37"/>
        <end position="178"/>
    </location>
</feature>
<dbReference type="InterPro" id="IPR050747">
    <property type="entry name" value="Mitochondrial_chaperone_BCS1"/>
</dbReference>